<reference evidence="1" key="1">
    <citation type="submission" date="2019-09" db="EMBL/GenBank/DDBJ databases">
        <authorList>
            <person name="Rodrigo-Torres L."/>
            <person name="Arahal R. D."/>
            <person name="Lucena T."/>
        </authorList>
    </citation>
    <scope>NUCLEOTIDE SEQUENCE</scope>
    <source>
        <strain evidence="1">ISS653</strain>
    </source>
</reference>
<protein>
    <submittedName>
        <fullName evidence="1">Uncharacterized protein</fullName>
    </submittedName>
</protein>
<comment type="caution">
    <text evidence="1">The sequence shown here is derived from an EMBL/GenBank/DDBJ whole genome shotgun (WGS) entry which is preliminary data.</text>
</comment>
<evidence type="ECO:0000313" key="2">
    <source>
        <dbReference type="Proteomes" id="UP000356253"/>
    </source>
</evidence>
<evidence type="ECO:0000313" key="1">
    <source>
        <dbReference type="EMBL" id="VVV02459.1"/>
    </source>
</evidence>
<accession>A0AC61YD67</accession>
<sequence length="259" mass="30855">MLEPILSHNNKLHSFSATLRQYNALEYSSKLMSLLNKIYPKKDFAGYTKFDLHKVFNDLFIKYYRSEEVLKFKLFEKLEDKKNITGAFEIPVADSRVDFITINGRTTSYEIKSEFDNLSKLEKQVNDYSKAFEYNYVVLDIKHKKKAECIIPSYFGILTFRNDKIFQSRKASLNKNIQSKVQLSLLSKKELLRGFLTHNEQDILSSFEPKQINKIFKELLHIRYNKRWEFLLDNQESILPIDLQFFFKTNVNPHDIYYH</sequence>
<name>A0AC61YD67_9FLAO</name>
<proteinExistence type="predicted"/>
<organism evidence="1 2">
    <name type="scientific">Mesonia oceanica</name>
    <dbReference type="NCBI Taxonomy" id="2687242"/>
    <lineage>
        <taxon>Bacteria</taxon>
        <taxon>Pseudomonadati</taxon>
        <taxon>Bacteroidota</taxon>
        <taxon>Flavobacteriia</taxon>
        <taxon>Flavobacteriales</taxon>
        <taxon>Flavobacteriaceae</taxon>
        <taxon>Mesonia</taxon>
    </lineage>
</organism>
<dbReference type="EMBL" id="CABVMM010000021">
    <property type="protein sequence ID" value="VVV02459.1"/>
    <property type="molecule type" value="Genomic_DNA"/>
</dbReference>
<gene>
    <name evidence="1" type="ORF">FVB9532_03758</name>
</gene>
<keyword evidence="2" id="KW-1185">Reference proteome</keyword>
<dbReference type="Proteomes" id="UP000356253">
    <property type="component" value="Unassembled WGS sequence"/>
</dbReference>